<reference evidence="1 2" key="1">
    <citation type="submission" date="2016-10" db="EMBL/GenBank/DDBJ databases">
        <authorList>
            <person name="de Groot N.N."/>
        </authorList>
    </citation>
    <scope>NUCLEOTIDE SEQUENCE [LARGE SCALE GENOMIC DNA]</scope>
    <source>
        <strain evidence="1 2">CGMCC 1.7005</strain>
    </source>
</reference>
<dbReference type="RefSeq" id="WP_090245905.1">
    <property type="nucleotide sequence ID" value="NZ_FPAS01000001.1"/>
</dbReference>
<organism evidence="1 2">
    <name type="scientific">Lishizhenia tianjinensis</name>
    <dbReference type="NCBI Taxonomy" id="477690"/>
    <lineage>
        <taxon>Bacteria</taxon>
        <taxon>Pseudomonadati</taxon>
        <taxon>Bacteroidota</taxon>
        <taxon>Flavobacteriia</taxon>
        <taxon>Flavobacteriales</taxon>
        <taxon>Crocinitomicaceae</taxon>
        <taxon>Lishizhenia</taxon>
    </lineage>
</organism>
<keyword evidence="2" id="KW-1185">Reference proteome</keyword>
<name>A0A1I6XVZ5_9FLAO</name>
<dbReference type="Proteomes" id="UP000236454">
    <property type="component" value="Unassembled WGS sequence"/>
</dbReference>
<evidence type="ECO:0000313" key="1">
    <source>
        <dbReference type="EMBL" id="SFT42142.1"/>
    </source>
</evidence>
<proteinExistence type="predicted"/>
<protein>
    <submittedName>
        <fullName evidence="1">Uncharacterized protein</fullName>
    </submittedName>
</protein>
<dbReference type="EMBL" id="FPAS01000001">
    <property type="protein sequence ID" value="SFT42142.1"/>
    <property type="molecule type" value="Genomic_DNA"/>
</dbReference>
<dbReference type="AlphaFoldDB" id="A0A1I6XVZ5"/>
<evidence type="ECO:0000313" key="2">
    <source>
        <dbReference type="Proteomes" id="UP000236454"/>
    </source>
</evidence>
<gene>
    <name evidence="1" type="ORF">SAMN05216474_0469</name>
</gene>
<accession>A0A1I6XVZ5</accession>
<dbReference type="STRING" id="477690.SAMN05216474_0469"/>
<sequence>MENFQIKIISLQTNPRFFFRMNVAFTKMLEKELNRSFKHKLSEYSIILSVQADLVDNVQIKESFLNRKTKEKTFVIVFPEKHIVEIDGLDWDVDKQFVFQHSNYLKTIPVEVYLELILIAIEMTELGEGVDIDGFNTVKENLGLIIGGSNDSFLLKSQEEDFLIFIKSKNGRDWLKTHDGKDWLKSKTGELLMNYIDPNRKPSI</sequence>